<evidence type="ECO:0000313" key="3">
    <source>
        <dbReference type="Proteomes" id="UP000229498"/>
    </source>
</evidence>
<keyword evidence="3" id="KW-1185">Reference proteome</keyword>
<accession>A0A2M9FX64</accession>
<protein>
    <submittedName>
        <fullName evidence="2">Sarcosine oxidase subunit delta family protein</fullName>
    </submittedName>
</protein>
<sequence>MFVIDCPHCGPRDQAEFAYAGEAHIARPANADELTDAEWAGYVFMRRNGKGLYAERWWHAAGCRKFFNMLRNTATDQIHAVYRIGERPPEVKADLPRTPSGEASIGSGNDAVKLVRDTGAGDA</sequence>
<evidence type="ECO:0000313" key="2">
    <source>
        <dbReference type="EMBL" id="PJK28055.1"/>
    </source>
</evidence>
<dbReference type="InterPro" id="IPR006279">
    <property type="entry name" value="SoxD"/>
</dbReference>
<organism evidence="2 3">
    <name type="scientific">Minwuia thermotolerans</name>
    <dbReference type="NCBI Taxonomy" id="2056226"/>
    <lineage>
        <taxon>Bacteria</taxon>
        <taxon>Pseudomonadati</taxon>
        <taxon>Pseudomonadota</taxon>
        <taxon>Alphaproteobacteria</taxon>
        <taxon>Minwuiales</taxon>
        <taxon>Minwuiaceae</taxon>
        <taxon>Minwuia</taxon>
    </lineage>
</organism>
<dbReference type="GO" id="GO:0008115">
    <property type="term" value="F:sarcosine oxidase activity"/>
    <property type="evidence" value="ECO:0007669"/>
    <property type="project" value="InterPro"/>
</dbReference>
<dbReference type="NCBIfam" id="TIGR01374">
    <property type="entry name" value="soxD"/>
    <property type="match status" value="1"/>
</dbReference>
<feature type="region of interest" description="Disordered" evidence="1">
    <location>
        <begin position="90"/>
        <end position="123"/>
    </location>
</feature>
<dbReference type="Pfam" id="PF04267">
    <property type="entry name" value="SoxD"/>
    <property type="match status" value="1"/>
</dbReference>
<gene>
    <name evidence="2" type="ORF">CVT23_18625</name>
</gene>
<dbReference type="Proteomes" id="UP000229498">
    <property type="component" value="Unassembled WGS sequence"/>
</dbReference>
<dbReference type="EMBL" id="PHIG01000048">
    <property type="protein sequence ID" value="PJK28055.1"/>
    <property type="molecule type" value="Genomic_DNA"/>
</dbReference>
<dbReference type="RefSeq" id="WP_109792965.1">
    <property type="nucleotide sequence ID" value="NZ_PHIG01000048.1"/>
</dbReference>
<comment type="caution">
    <text evidence="2">The sequence shown here is derived from an EMBL/GenBank/DDBJ whole genome shotgun (WGS) entry which is preliminary data.</text>
</comment>
<evidence type="ECO:0000256" key="1">
    <source>
        <dbReference type="SAM" id="MobiDB-lite"/>
    </source>
</evidence>
<proteinExistence type="predicted"/>
<dbReference type="Gene3D" id="3.30.2270.10">
    <property type="entry name" value="Folate-binding superfamily"/>
    <property type="match status" value="1"/>
</dbReference>
<dbReference type="OrthoDB" id="7159274at2"/>
<dbReference type="InterPro" id="IPR038561">
    <property type="entry name" value="SoxD_sf"/>
</dbReference>
<reference evidence="2 3" key="1">
    <citation type="submission" date="2017-11" db="EMBL/GenBank/DDBJ databases">
        <title>Draft genome sequence of Rhizobiales bacterium SY3-13.</title>
        <authorList>
            <person name="Sun C."/>
        </authorList>
    </citation>
    <scope>NUCLEOTIDE SEQUENCE [LARGE SCALE GENOMIC DNA]</scope>
    <source>
        <strain evidence="2 3">SY3-13</strain>
    </source>
</reference>
<dbReference type="AlphaFoldDB" id="A0A2M9FX64"/>
<name>A0A2M9FX64_9PROT</name>
<dbReference type="GO" id="GO:0046653">
    <property type="term" value="P:tetrahydrofolate metabolic process"/>
    <property type="evidence" value="ECO:0007669"/>
    <property type="project" value="InterPro"/>
</dbReference>